<keyword evidence="11" id="KW-1185">Reference proteome</keyword>
<feature type="transmembrane region" description="Helical" evidence="7">
    <location>
        <begin position="155"/>
        <end position="175"/>
    </location>
</feature>
<evidence type="ECO:0000256" key="1">
    <source>
        <dbReference type="ARBA" id="ARBA00004651"/>
    </source>
</evidence>
<dbReference type="InterPro" id="IPR000515">
    <property type="entry name" value="MetI-like"/>
</dbReference>
<dbReference type="AlphaFoldDB" id="A0A4R5CSN0"/>
<dbReference type="PANTHER" id="PTHR30151:SF0">
    <property type="entry name" value="ABC TRANSPORTER PERMEASE PROTEIN MJ0413-RELATED"/>
    <property type="match status" value="1"/>
</dbReference>
<feature type="region of interest" description="Disordered" evidence="8">
    <location>
        <begin position="1"/>
        <end position="44"/>
    </location>
</feature>
<dbReference type="Gene3D" id="1.10.3720.10">
    <property type="entry name" value="MetI-like"/>
    <property type="match status" value="1"/>
</dbReference>
<comment type="similarity">
    <text evidence="7">Belongs to the binding-protein-dependent transport system permease family.</text>
</comment>
<keyword evidence="5 7" id="KW-1133">Transmembrane helix</keyword>
<comment type="caution">
    <text evidence="10">The sequence shown here is derived from an EMBL/GenBank/DDBJ whole genome shotgun (WGS) entry which is preliminary data.</text>
</comment>
<evidence type="ECO:0000313" key="11">
    <source>
        <dbReference type="Proteomes" id="UP000294739"/>
    </source>
</evidence>
<comment type="subcellular location">
    <subcellularLocation>
        <location evidence="1 7">Cell membrane</location>
        <topology evidence="1 7">Multi-pass membrane protein</topology>
    </subcellularLocation>
</comment>
<keyword evidence="6 7" id="KW-0472">Membrane</keyword>
<dbReference type="InParanoid" id="A0A4R5CSN0"/>
<evidence type="ECO:0000256" key="5">
    <source>
        <dbReference type="ARBA" id="ARBA00022989"/>
    </source>
</evidence>
<dbReference type="GO" id="GO:0055085">
    <property type="term" value="P:transmembrane transport"/>
    <property type="evidence" value="ECO:0007669"/>
    <property type="project" value="InterPro"/>
</dbReference>
<dbReference type="GO" id="GO:0005886">
    <property type="term" value="C:plasma membrane"/>
    <property type="evidence" value="ECO:0007669"/>
    <property type="project" value="UniProtKB-SubCell"/>
</dbReference>
<dbReference type="EMBL" id="SMKZ01000047">
    <property type="protein sequence ID" value="TDE00693.1"/>
    <property type="molecule type" value="Genomic_DNA"/>
</dbReference>
<keyword evidence="3" id="KW-1003">Cell membrane</keyword>
<dbReference type="SUPFAM" id="SSF161098">
    <property type="entry name" value="MetI-like"/>
    <property type="match status" value="1"/>
</dbReference>
<feature type="transmembrane region" description="Helical" evidence="7">
    <location>
        <begin position="181"/>
        <end position="198"/>
    </location>
</feature>
<organism evidence="10 11">
    <name type="scientific">Jiangella asiatica</name>
    <dbReference type="NCBI Taxonomy" id="2530372"/>
    <lineage>
        <taxon>Bacteria</taxon>
        <taxon>Bacillati</taxon>
        <taxon>Actinomycetota</taxon>
        <taxon>Actinomycetes</taxon>
        <taxon>Jiangellales</taxon>
        <taxon>Jiangellaceae</taxon>
        <taxon>Jiangella</taxon>
    </lineage>
</organism>
<evidence type="ECO:0000256" key="2">
    <source>
        <dbReference type="ARBA" id="ARBA00022448"/>
    </source>
</evidence>
<keyword evidence="2 7" id="KW-0813">Transport</keyword>
<evidence type="ECO:0000256" key="3">
    <source>
        <dbReference type="ARBA" id="ARBA00022475"/>
    </source>
</evidence>
<feature type="transmembrane region" description="Helical" evidence="7">
    <location>
        <begin position="121"/>
        <end position="143"/>
    </location>
</feature>
<evidence type="ECO:0000256" key="8">
    <source>
        <dbReference type="SAM" id="MobiDB-lite"/>
    </source>
</evidence>
<dbReference type="PANTHER" id="PTHR30151">
    <property type="entry name" value="ALKANE SULFONATE ABC TRANSPORTER-RELATED, MEMBRANE SUBUNIT"/>
    <property type="match status" value="1"/>
</dbReference>
<dbReference type="OrthoDB" id="9796361at2"/>
<dbReference type="Pfam" id="PF00528">
    <property type="entry name" value="BPD_transp_1"/>
    <property type="match status" value="1"/>
</dbReference>
<dbReference type="PROSITE" id="PS50928">
    <property type="entry name" value="ABC_TM1"/>
    <property type="match status" value="1"/>
</dbReference>
<evidence type="ECO:0000256" key="6">
    <source>
        <dbReference type="ARBA" id="ARBA00023136"/>
    </source>
</evidence>
<feature type="transmembrane region" description="Helical" evidence="7">
    <location>
        <begin position="279"/>
        <end position="298"/>
    </location>
</feature>
<reference evidence="10 11" key="1">
    <citation type="submission" date="2019-03" db="EMBL/GenBank/DDBJ databases">
        <title>Draft genome sequences of novel Actinobacteria.</title>
        <authorList>
            <person name="Sahin N."/>
            <person name="Ay H."/>
            <person name="Saygin H."/>
        </authorList>
    </citation>
    <scope>NUCLEOTIDE SEQUENCE [LARGE SCALE GENOMIC DNA]</scope>
    <source>
        <strain evidence="10 11">5K138</strain>
    </source>
</reference>
<keyword evidence="4 7" id="KW-0812">Transmembrane</keyword>
<evidence type="ECO:0000256" key="4">
    <source>
        <dbReference type="ARBA" id="ARBA00022692"/>
    </source>
</evidence>
<gene>
    <name evidence="10" type="ORF">E1269_24850</name>
</gene>
<feature type="transmembrane region" description="Helical" evidence="7">
    <location>
        <begin position="247"/>
        <end position="267"/>
    </location>
</feature>
<evidence type="ECO:0000256" key="7">
    <source>
        <dbReference type="RuleBase" id="RU363032"/>
    </source>
</evidence>
<name>A0A4R5CSN0_9ACTN</name>
<evidence type="ECO:0000313" key="10">
    <source>
        <dbReference type="EMBL" id="TDE00693.1"/>
    </source>
</evidence>
<protein>
    <submittedName>
        <fullName evidence="10">ABC transporter permease</fullName>
    </submittedName>
</protein>
<feature type="compositionally biased region" description="Basic residues" evidence="8">
    <location>
        <begin position="7"/>
        <end position="44"/>
    </location>
</feature>
<evidence type="ECO:0000259" key="9">
    <source>
        <dbReference type="PROSITE" id="PS50928"/>
    </source>
</evidence>
<feature type="transmembrane region" description="Helical" evidence="7">
    <location>
        <begin position="69"/>
        <end position="89"/>
    </location>
</feature>
<dbReference type="Proteomes" id="UP000294739">
    <property type="component" value="Unassembled WGS sequence"/>
</dbReference>
<proteinExistence type="inferred from homology"/>
<feature type="domain" description="ABC transmembrane type-1" evidence="9">
    <location>
        <begin position="117"/>
        <end position="297"/>
    </location>
</feature>
<dbReference type="CDD" id="cd06261">
    <property type="entry name" value="TM_PBP2"/>
    <property type="match status" value="1"/>
</dbReference>
<dbReference type="InterPro" id="IPR035906">
    <property type="entry name" value="MetI-like_sf"/>
</dbReference>
<accession>A0A4R5CSN0</accession>
<sequence length="311" mass="33443">MAGPPARGRHAGTGRRDARQRRHRPGRRRRGAGHARLPRAGGRHGLRCFMTPPVRAGRGRPRRSWRTPLLRLATLAVFLGCWLLFSASVDPLLFPSPVRVVEAYREMLETGELVGAAWTTAWTFAVSMVLAVVAGLALALLAVRSGVLGSIIDPYLLALYATPVIVMVPLIILWIGVGDVGRITLVFIGAFIPIYVNAEEGLRNVRADLVEVTASFGASRRDVVREVVIPGALPFIAAGLRIGLGRALAAIVVAEIFLSLTGLGGLIQASVGYLRVDKMVAAALVLSAAGILTMALMSRLEKRLEPWRTTT</sequence>